<keyword evidence="3" id="KW-1185">Reference proteome</keyword>
<evidence type="ECO:0000256" key="1">
    <source>
        <dbReference type="SAM" id="MobiDB-lite"/>
    </source>
</evidence>
<dbReference type="EMBL" id="WIVE01000009">
    <property type="protein sequence ID" value="MQX35884.1"/>
    <property type="molecule type" value="Genomic_DNA"/>
</dbReference>
<proteinExistence type="predicted"/>
<name>A0A7X1ZD79_9PROT</name>
<dbReference type="AlphaFoldDB" id="A0A7X1ZD79"/>
<feature type="region of interest" description="Disordered" evidence="1">
    <location>
        <begin position="1"/>
        <end position="25"/>
    </location>
</feature>
<sequence>MGKAALTPISTAHLQPIDDKDSPRGRLSLEGMDRALEIPGRILEAAWQIDDNVLVATTDDIPAEDQLHFLLLNSHAELIDHVTLGAAYSTGAFIAAHPEGAQLSFRFFGDTPWTLTVLPKPTFCMPAFGNPRGVHRPFSFWTRLRMEGQPKSGA</sequence>
<reference evidence="2 3" key="1">
    <citation type="submission" date="2019-10" db="EMBL/GenBank/DDBJ databases">
        <title>Draft whole-genome sequence of the purple nonsulfur photosynthetic bacterium Roseospira navarrensis DSM 15114.</title>
        <authorList>
            <person name="Kyndt J.A."/>
            <person name="Meyer T.E."/>
        </authorList>
    </citation>
    <scope>NUCLEOTIDE SEQUENCE [LARGE SCALE GENOMIC DNA]</scope>
    <source>
        <strain evidence="2 3">DSM 15114</strain>
    </source>
</reference>
<dbReference type="RefSeq" id="WP_153341817.1">
    <property type="nucleotide sequence ID" value="NZ_WIVE01000009.1"/>
</dbReference>
<gene>
    <name evidence="2" type="ORF">GHC57_05060</name>
</gene>
<protein>
    <submittedName>
        <fullName evidence="2">Uncharacterized protein</fullName>
    </submittedName>
</protein>
<accession>A0A7X1ZD79</accession>
<dbReference type="OrthoDB" id="8481480at2"/>
<organism evidence="2 3">
    <name type="scientific">Roseospira navarrensis</name>
    <dbReference type="NCBI Taxonomy" id="140058"/>
    <lineage>
        <taxon>Bacteria</taxon>
        <taxon>Pseudomonadati</taxon>
        <taxon>Pseudomonadota</taxon>
        <taxon>Alphaproteobacteria</taxon>
        <taxon>Rhodospirillales</taxon>
        <taxon>Rhodospirillaceae</taxon>
        <taxon>Roseospira</taxon>
    </lineage>
</organism>
<evidence type="ECO:0000313" key="3">
    <source>
        <dbReference type="Proteomes" id="UP000434582"/>
    </source>
</evidence>
<comment type="caution">
    <text evidence="2">The sequence shown here is derived from an EMBL/GenBank/DDBJ whole genome shotgun (WGS) entry which is preliminary data.</text>
</comment>
<dbReference type="Proteomes" id="UP000434582">
    <property type="component" value="Unassembled WGS sequence"/>
</dbReference>
<evidence type="ECO:0000313" key="2">
    <source>
        <dbReference type="EMBL" id="MQX35884.1"/>
    </source>
</evidence>